<evidence type="ECO:0008006" key="3">
    <source>
        <dbReference type="Google" id="ProtNLM"/>
    </source>
</evidence>
<dbReference type="OrthoDB" id="839825at2"/>
<accession>A0A074LI81</accession>
<dbReference type="Proteomes" id="UP000027821">
    <property type="component" value="Unassembled WGS sequence"/>
</dbReference>
<dbReference type="RefSeq" id="WP_035074295.1">
    <property type="nucleotide sequence ID" value="NZ_JMIH01000021.1"/>
</dbReference>
<evidence type="ECO:0000313" key="2">
    <source>
        <dbReference type="Proteomes" id="UP000027821"/>
    </source>
</evidence>
<dbReference type="eggNOG" id="ENOG50333CG">
    <property type="taxonomic scope" value="Bacteria"/>
</dbReference>
<organism evidence="1 2">
    <name type="scientific">Anditalea andensis</name>
    <dbReference type="NCBI Taxonomy" id="1048983"/>
    <lineage>
        <taxon>Bacteria</taxon>
        <taxon>Pseudomonadati</taxon>
        <taxon>Bacteroidota</taxon>
        <taxon>Cytophagia</taxon>
        <taxon>Cytophagales</taxon>
        <taxon>Cytophagaceae</taxon>
        <taxon>Anditalea</taxon>
    </lineage>
</organism>
<dbReference type="SUPFAM" id="SSF49464">
    <property type="entry name" value="Carboxypeptidase regulatory domain-like"/>
    <property type="match status" value="1"/>
</dbReference>
<protein>
    <recommendedName>
        <fullName evidence="3">Membrane receptor RagA</fullName>
    </recommendedName>
</protein>
<reference evidence="1 2" key="1">
    <citation type="submission" date="2014-04" db="EMBL/GenBank/DDBJ databases">
        <title>Characterization and application of a salt tolerant electro-active bacterium.</title>
        <authorList>
            <person name="Yang L."/>
            <person name="Wei S."/>
            <person name="Tay Q.X.M."/>
        </authorList>
    </citation>
    <scope>NUCLEOTIDE SEQUENCE [LARGE SCALE GENOMIC DNA]</scope>
    <source>
        <strain evidence="1 2">LY1</strain>
    </source>
</reference>
<dbReference type="STRING" id="1048983.EL17_11340"/>
<sequence length="226" mass="25729">MLYFYLSLFATLGLIQEKKSEPIIWRALVLDQETLLPIEGVHVVSSNRQGISDNKGWFSIAVKAGDMITFSHIAYETFQIQVEDPKELPPSIQMNLQEEELEGVTVRSLPTEEEFKKLMLEAAPTHLEQQLDNNLQYMRSIYRLGNHHLDNALDHTYRKFSSGNGEATIFSSNPSLGIVGLIKSFQRKGSIPYVPNQGHSPIGPRLIKRLNRNDSSVHISDYFRED</sequence>
<evidence type="ECO:0000313" key="1">
    <source>
        <dbReference type="EMBL" id="KEO73492.1"/>
    </source>
</evidence>
<dbReference type="InterPro" id="IPR008969">
    <property type="entry name" value="CarboxyPept-like_regulatory"/>
</dbReference>
<proteinExistence type="predicted"/>
<keyword evidence="2" id="KW-1185">Reference proteome</keyword>
<dbReference type="AlphaFoldDB" id="A0A074LI81"/>
<dbReference type="EMBL" id="JMIH01000021">
    <property type="protein sequence ID" value="KEO73492.1"/>
    <property type="molecule type" value="Genomic_DNA"/>
</dbReference>
<gene>
    <name evidence="1" type="ORF">EL17_11340</name>
</gene>
<comment type="caution">
    <text evidence="1">The sequence shown here is derived from an EMBL/GenBank/DDBJ whole genome shotgun (WGS) entry which is preliminary data.</text>
</comment>
<name>A0A074LI81_9BACT</name>